<dbReference type="PROSITE" id="PS00237">
    <property type="entry name" value="G_PROTEIN_RECEP_F1_1"/>
    <property type="match status" value="1"/>
</dbReference>
<feature type="domain" description="7TM GPCR serpentine receptor class x (Srx)" evidence="6">
    <location>
        <begin position="12"/>
        <end position="261"/>
    </location>
</feature>
<dbReference type="GeneID" id="68918442"/>
<dbReference type="Gene3D" id="1.20.1070.10">
    <property type="entry name" value="Rhodopsin 7-helix transmembrane proteins"/>
    <property type="match status" value="1"/>
</dbReference>
<dbReference type="PANTHER" id="PTHR22718:SF10">
    <property type="entry name" value="7TM GPCR SERPENTINE RECEPTOR CLASS X (SRX) DOMAIN-CONTAINING PROTEIN-RELATED"/>
    <property type="match status" value="1"/>
</dbReference>
<accession>B6IEU4</accession>
<dbReference type="HOGENOM" id="CLU_059457_0_0_1"/>
<feature type="transmembrane region" description="Helical" evidence="5">
    <location>
        <begin position="252"/>
        <end position="274"/>
    </location>
</feature>
<dbReference type="Proteomes" id="UP000008549">
    <property type="component" value="Unassembled WGS sequence"/>
</dbReference>
<gene>
    <name evidence="7 9" type="ORF">CBG26978</name>
    <name evidence="7" type="ORF">CBG_26978</name>
</gene>
<feature type="transmembrane region" description="Helical" evidence="5">
    <location>
        <begin position="178"/>
        <end position="199"/>
    </location>
</feature>
<dbReference type="STRING" id="6238.B6IEU4"/>
<dbReference type="InterPro" id="IPR019430">
    <property type="entry name" value="7TM_GPCR_serpentine_rcpt_Srx"/>
</dbReference>
<protein>
    <submittedName>
        <fullName evidence="7">Protein CBG26978</fullName>
    </submittedName>
</protein>
<dbReference type="Pfam" id="PF10328">
    <property type="entry name" value="7TM_GPCR_Srx"/>
    <property type="match status" value="1"/>
</dbReference>
<name>B6IEU4_CAEBR</name>
<evidence type="ECO:0000256" key="3">
    <source>
        <dbReference type="ARBA" id="ARBA00022989"/>
    </source>
</evidence>
<reference evidence="7 8" key="2">
    <citation type="journal article" date="2011" name="PLoS Genet.">
        <title>Caenorhabditis briggsae recombinant inbred line genotypes reveal inter-strain incompatibility and the evolution of recombination.</title>
        <authorList>
            <person name="Ross J.A."/>
            <person name="Koboldt D.C."/>
            <person name="Staisch J.E."/>
            <person name="Chamberlin H.M."/>
            <person name="Gupta B.P."/>
            <person name="Miller R.D."/>
            <person name="Baird S.E."/>
            <person name="Haag E.S."/>
        </authorList>
    </citation>
    <scope>NUCLEOTIDE SEQUENCE [LARGE SCALE GENOMIC DNA]</scope>
    <source>
        <strain evidence="7 8">AF16</strain>
    </source>
</reference>
<evidence type="ECO:0000313" key="9">
    <source>
        <dbReference type="WormBase" id="CBG26978"/>
    </source>
</evidence>
<evidence type="ECO:0000256" key="4">
    <source>
        <dbReference type="ARBA" id="ARBA00023136"/>
    </source>
</evidence>
<dbReference type="eggNOG" id="ENOG502TGJV">
    <property type="taxonomic scope" value="Eukaryota"/>
</dbReference>
<feature type="transmembrane region" description="Helical" evidence="5">
    <location>
        <begin position="123"/>
        <end position="153"/>
    </location>
</feature>
<comment type="subcellular location">
    <subcellularLocation>
        <location evidence="1">Membrane</location>
    </subcellularLocation>
</comment>
<feature type="transmembrane region" description="Helical" evidence="5">
    <location>
        <begin position="6"/>
        <end position="29"/>
    </location>
</feature>
<dbReference type="CTD" id="68918442"/>
<dbReference type="WormBase" id="CBG26978">
    <property type="protein sequence ID" value="CBP34780"/>
    <property type="gene ID" value="WBGene00088392"/>
</dbReference>
<dbReference type="GO" id="GO:0016020">
    <property type="term" value="C:membrane"/>
    <property type="evidence" value="ECO:0007669"/>
    <property type="project" value="UniProtKB-SubCell"/>
</dbReference>
<dbReference type="OMA" id="RIRIVVM"/>
<keyword evidence="4 5" id="KW-0472">Membrane</keyword>
<feature type="transmembrane region" description="Helical" evidence="5">
    <location>
        <begin position="41"/>
        <end position="68"/>
    </location>
</feature>
<evidence type="ECO:0000259" key="6">
    <source>
        <dbReference type="Pfam" id="PF10328"/>
    </source>
</evidence>
<keyword evidence="2 5" id="KW-0812">Transmembrane</keyword>
<feature type="transmembrane region" description="Helical" evidence="5">
    <location>
        <begin position="220"/>
        <end position="240"/>
    </location>
</feature>
<reference evidence="7 8" key="1">
    <citation type="journal article" date="2003" name="PLoS Biol.">
        <title>The genome sequence of Caenorhabditis briggsae: a platform for comparative genomics.</title>
        <authorList>
            <person name="Stein L.D."/>
            <person name="Bao Z."/>
            <person name="Blasiar D."/>
            <person name="Blumenthal T."/>
            <person name="Brent M.R."/>
            <person name="Chen N."/>
            <person name="Chinwalla A."/>
            <person name="Clarke L."/>
            <person name="Clee C."/>
            <person name="Coghlan A."/>
            <person name="Coulson A."/>
            <person name="D'Eustachio P."/>
            <person name="Fitch D.H."/>
            <person name="Fulton L.A."/>
            <person name="Fulton R.E."/>
            <person name="Griffiths-Jones S."/>
            <person name="Harris T.W."/>
            <person name="Hillier L.W."/>
            <person name="Kamath R."/>
            <person name="Kuwabara P.E."/>
            <person name="Mardis E.R."/>
            <person name="Marra M.A."/>
            <person name="Miner T.L."/>
            <person name="Minx P."/>
            <person name="Mullikin J.C."/>
            <person name="Plumb R.W."/>
            <person name="Rogers J."/>
            <person name="Schein J.E."/>
            <person name="Sohrmann M."/>
            <person name="Spieth J."/>
            <person name="Stajich J.E."/>
            <person name="Wei C."/>
            <person name="Willey D."/>
            <person name="Wilson R.K."/>
            <person name="Durbin R."/>
            <person name="Waterston R.H."/>
        </authorList>
    </citation>
    <scope>NUCLEOTIDE SEQUENCE [LARGE SCALE GENOMIC DNA]</scope>
    <source>
        <strain evidence="7 8">AF16</strain>
    </source>
</reference>
<evidence type="ECO:0000256" key="1">
    <source>
        <dbReference type="ARBA" id="ARBA00004370"/>
    </source>
</evidence>
<proteinExistence type="predicted"/>
<sequence length="311" mass="35936">MTPKLYLGLVSFSFSSLAIFLNFLIAPPIIHLAFVERKNTFYVIAFFNLLSDLLQLFAMFYLSISMLADHYLLIYERMGWANLLVGGCFIGAWYMEGFLQIVMSANRFTIITLNKHHVFTHKFTFTLFFFLVSAAVFSVISNQFLFPCCQFIVDQEMMVVLYVDVDDMYSYSNLMNKVYSISAASMASFFYFLVLNTIRKTTKIVSSSISKQNQKRDIKYLLQFVFILIFYILAFVFYETMAIVVPPGHEEWYFVLTLMVILNCSSNPIVYLSLNNDIRRELKNTRCCAIFQKSQSTSLIFVLPAGHANTV</sequence>
<dbReference type="EMBL" id="HE601256">
    <property type="protein sequence ID" value="CAR98424.1"/>
    <property type="molecule type" value="Genomic_DNA"/>
</dbReference>
<keyword evidence="8" id="KW-1185">Reference proteome</keyword>
<dbReference type="GO" id="GO:0004930">
    <property type="term" value="F:G protein-coupled receptor activity"/>
    <property type="evidence" value="ECO:0007669"/>
    <property type="project" value="InterPro"/>
</dbReference>
<keyword evidence="3 5" id="KW-1133">Transmembrane helix</keyword>
<evidence type="ECO:0000313" key="7">
    <source>
        <dbReference type="EMBL" id="CAR98424.1"/>
    </source>
</evidence>
<dbReference type="InterPro" id="IPR000276">
    <property type="entry name" value="GPCR_Rhodpsn"/>
</dbReference>
<evidence type="ECO:0000256" key="2">
    <source>
        <dbReference type="ARBA" id="ARBA00022692"/>
    </source>
</evidence>
<organism evidence="7 8">
    <name type="scientific">Caenorhabditis briggsae</name>
    <dbReference type="NCBI Taxonomy" id="6238"/>
    <lineage>
        <taxon>Eukaryota</taxon>
        <taxon>Metazoa</taxon>
        <taxon>Ecdysozoa</taxon>
        <taxon>Nematoda</taxon>
        <taxon>Chromadorea</taxon>
        <taxon>Rhabditida</taxon>
        <taxon>Rhabditina</taxon>
        <taxon>Rhabditomorpha</taxon>
        <taxon>Rhabditoidea</taxon>
        <taxon>Rhabditidae</taxon>
        <taxon>Peloderinae</taxon>
        <taxon>Caenorhabditis</taxon>
    </lineage>
</organism>
<dbReference type="PANTHER" id="PTHR22718">
    <property type="entry name" value="SERPENTINE RECEPTOR, CLASS X"/>
    <property type="match status" value="1"/>
</dbReference>
<dbReference type="AlphaFoldDB" id="B6IEU4"/>
<dbReference type="KEGG" id="cbr:CBG_26978"/>
<evidence type="ECO:0000256" key="5">
    <source>
        <dbReference type="SAM" id="Phobius"/>
    </source>
</evidence>
<dbReference type="RefSeq" id="XP_045097997.1">
    <property type="nucleotide sequence ID" value="XM_045236924.1"/>
</dbReference>
<dbReference type="InParanoid" id="B6IEU4"/>
<evidence type="ECO:0000313" key="8">
    <source>
        <dbReference type="Proteomes" id="UP000008549"/>
    </source>
</evidence>
<dbReference type="SUPFAM" id="SSF81321">
    <property type="entry name" value="Family A G protein-coupled receptor-like"/>
    <property type="match status" value="1"/>
</dbReference>
<feature type="transmembrane region" description="Helical" evidence="5">
    <location>
        <begin position="80"/>
        <end position="102"/>
    </location>
</feature>